<dbReference type="RefSeq" id="XP_002583530.1">
    <property type="nucleotide sequence ID" value="XM_002583484.1"/>
</dbReference>
<keyword evidence="6 8" id="KW-0472">Membrane</keyword>
<keyword evidence="2 8" id="KW-0349">Heme</keyword>
<dbReference type="PANTHER" id="PTHR19359:SF14">
    <property type="entry name" value="CYTOCHROME B5 A"/>
    <property type="match status" value="1"/>
</dbReference>
<proteinExistence type="inferred from homology"/>
<dbReference type="InterPro" id="IPR018506">
    <property type="entry name" value="Cyt_B5_heme-BS"/>
</dbReference>
<dbReference type="FunFam" id="3.10.120.10:FF:000002">
    <property type="entry name" value="Cytochrome b5 type B"/>
    <property type="match status" value="1"/>
</dbReference>
<keyword evidence="8" id="KW-1133">Transmembrane helix</keyword>
<evidence type="ECO:0000256" key="5">
    <source>
        <dbReference type="ARBA" id="ARBA00023004"/>
    </source>
</evidence>
<dbReference type="FunCoup" id="C4JVA5">
    <property type="interactions" value="650"/>
</dbReference>
<organism evidence="11 12">
    <name type="scientific">Uncinocarpus reesii (strain UAMH 1704)</name>
    <dbReference type="NCBI Taxonomy" id="336963"/>
    <lineage>
        <taxon>Eukaryota</taxon>
        <taxon>Fungi</taxon>
        <taxon>Dikarya</taxon>
        <taxon>Ascomycota</taxon>
        <taxon>Pezizomycotina</taxon>
        <taxon>Eurotiomycetes</taxon>
        <taxon>Eurotiomycetidae</taxon>
        <taxon>Onygenales</taxon>
        <taxon>Onygenaceae</taxon>
        <taxon>Uncinocarpus</taxon>
    </lineage>
</organism>
<keyword evidence="12" id="KW-1185">Reference proteome</keyword>
<feature type="transmembrane region" description="Helical" evidence="8">
    <location>
        <begin position="113"/>
        <end position="138"/>
    </location>
</feature>
<evidence type="ECO:0000256" key="1">
    <source>
        <dbReference type="ARBA" id="ARBA00004370"/>
    </source>
</evidence>
<dbReference type="InterPro" id="IPR036400">
    <property type="entry name" value="Cyt_B5-like_heme/steroid_sf"/>
</dbReference>
<gene>
    <name evidence="11" type="ORF">UREG_06497</name>
</gene>
<protein>
    <submittedName>
        <fullName evidence="11">Cytochrome b5</fullName>
    </submittedName>
</protein>
<dbReference type="Gene3D" id="3.10.120.10">
    <property type="entry name" value="Cytochrome b5-like heme/steroid binding domain"/>
    <property type="match status" value="1"/>
</dbReference>
<accession>C4JVA5</accession>
<reference evidence="12" key="1">
    <citation type="journal article" date="2009" name="Genome Res.">
        <title>Comparative genomic analyses of the human fungal pathogens Coccidioides and their relatives.</title>
        <authorList>
            <person name="Sharpton T.J."/>
            <person name="Stajich J.E."/>
            <person name="Rounsley S.D."/>
            <person name="Gardner M.J."/>
            <person name="Wortman J.R."/>
            <person name="Jordar V.S."/>
            <person name="Maiti R."/>
            <person name="Kodira C.D."/>
            <person name="Neafsey D.E."/>
            <person name="Zeng Q."/>
            <person name="Hung C.-Y."/>
            <person name="McMahan C."/>
            <person name="Muszewska A."/>
            <person name="Grynberg M."/>
            <person name="Mandel M.A."/>
            <person name="Kellner E.M."/>
            <person name="Barker B.M."/>
            <person name="Galgiani J.N."/>
            <person name="Orbach M.J."/>
            <person name="Kirkland T.N."/>
            <person name="Cole G.T."/>
            <person name="Henn M.R."/>
            <person name="Birren B.W."/>
            <person name="Taylor J.W."/>
        </authorList>
    </citation>
    <scope>NUCLEOTIDE SEQUENCE [LARGE SCALE GENOMIC DNA]</scope>
    <source>
        <strain evidence="12">UAMH 1704</strain>
    </source>
</reference>
<evidence type="ECO:0000256" key="9">
    <source>
        <dbReference type="SAM" id="MobiDB-lite"/>
    </source>
</evidence>
<dbReference type="InterPro" id="IPR050668">
    <property type="entry name" value="Cytochrome_b5"/>
</dbReference>
<dbReference type="HOGENOM" id="CLU_102602_2_0_1"/>
<dbReference type="OrthoDB" id="260519at2759"/>
<evidence type="ECO:0000256" key="3">
    <source>
        <dbReference type="ARBA" id="ARBA00022692"/>
    </source>
</evidence>
<dbReference type="GO" id="GO:0046872">
    <property type="term" value="F:metal ion binding"/>
    <property type="evidence" value="ECO:0007669"/>
    <property type="project" value="UniProtKB-UniRule"/>
</dbReference>
<dbReference type="PROSITE" id="PS50255">
    <property type="entry name" value="CYTOCHROME_B5_2"/>
    <property type="match status" value="1"/>
</dbReference>
<keyword evidence="5 8" id="KW-0408">Iron</keyword>
<comment type="similarity">
    <text evidence="7 8">Belongs to the cytochrome b5 family.</text>
</comment>
<evidence type="ECO:0000256" key="7">
    <source>
        <dbReference type="ARBA" id="ARBA00038168"/>
    </source>
</evidence>
<evidence type="ECO:0000256" key="4">
    <source>
        <dbReference type="ARBA" id="ARBA00022723"/>
    </source>
</evidence>
<feature type="region of interest" description="Disordered" evidence="9">
    <location>
        <begin position="79"/>
        <end position="103"/>
    </location>
</feature>
<dbReference type="GO" id="GO:0020037">
    <property type="term" value="F:heme binding"/>
    <property type="evidence" value="ECO:0007669"/>
    <property type="project" value="UniProtKB-UniRule"/>
</dbReference>
<dbReference type="KEGG" id="ure:UREG_06497"/>
<dbReference type="VEuPathDB" id="FungiDB:UREG_06497"/>
<dbReference type="Proteomes" id="UP000002058">
    <property type="component" value="Unassembled WGS sequence"/>
</dbReference>
<dbReference type="InterPro" id="IPR001199">
    <property type="entry name" value="Cyt_B5-like_heme/steroid-bd"/>
</dbReference>
<dbReference type="GeneID" id="8442604"/>
<dbReference type="SMART" id="SM01117">
    <property type="entry name" value="Cyt-b5"/>
    <property type="match status" value="1"/>
</dbReference>
<evidence type="ECO:0000256" key="6">
    <source>
        <dbReference type="ARBA" id="ARBA00023136"/>
    </source>
</evidence>
<dbReference type="SUPFAM" id="SSF55856">
    <property type="entry name" value="Cytochrome b5-like heme/steroid binding domain"/>
    <property type="match status" value="1"/>
</dbReference>
<comment type="subcellular location">
    <subcellularLocation>
        <location evidence="1">Membrane</location>
    </subcellularLocation>
</comment>
<dbReference type="AlphaFoldDB" id="C4JVA5"/>
<evidence type="ECO:0000256" key="2">
    <source>
        <dbReference type="ARBA" id="ARBA00022617"/>
    </source>
</evidence>
<dbReference type="PANTHER" id="PTHR19359">
    <property type="entry name" value="CYTOCHROME B5"/>
    <property type="match status" value="1"/>
</dbReference>
<keyword evidence="4 8" id="KW-0479">Metal-binding</keyword>
<evidence type="ECO:0000313" key="11">
    <source>
        <dbReference type="EMBL" id="EEP81632.1"/>
    </source>
</evidence>
<dbReference type="PROSITE" id="PS00191">
    <property type="entry name" value="CYTOCHROME_B5_1"/>
    <property type="match status" value="1"/>
</dbReference>
<evidence type="ECO:0000259" key="10">
    <source>
        <dbReference type="PROSITE" id="PS50255"/>
    </source>
</evidence>
<keyword evidence="3 8" id="KW-0812">Transmembrane</keyword>
<dbReference type="STRING" id="336963.C4JVA5"/>
<dbReference type="PRINTS" id="PR00363">
    <property type="entry name" value="CYTOCHROMEB5"/>
</dbReference>
<dbReference type="eggNOG" id="KOG0537">
    <property type="taxonomic scope" value="Eukaryota"/>
</dbReference>
<name>C4JVA5_UNCRE</name>
<dbReference type="GO" id="GO:0016020">
    <property type="term" value="C:membrane"/>
    <property type="evidence" value="ECO:0007669"/>
    <property type="project" value="UniProtKB-SubCell"/>
</dbReference>
<dbReference type="InParanoid" id="C4JVA5"/>
<dbReference type="Pfam" id="PF00173">
    <property type="entry name" value="Cyt-b5"/>
    <property type="match status" value="1"/>
</dbReference>
<feature type="domain" description="Cytochrome b5 heme-binding" evidence="10">
    <location>
        <begin position="2"/>
        <end position="78"/>
    </location>
</feature>
<evidence type="ECO:0000256" key="8">
    <source>
        <dbReference type="RuleBase" id="RU362121"/>
    </source>
</evidence>
<evidence type="ECO:0000313" key="12">
    <source>
        <dbReference type="Proteomes" id="UP000002058"/>
    </source>
</evidence>
<dbReference type="EMBL" id="CH476618">
    <property type="protein sequence ID" value="EEP81632.1"/>
    <property type="molecule type" value="Genomic_DNA"/>
</dbReference>
<sequence>MSRTFTLRDVARHKTKDDVWLALHGKVYDVTKFLDEHPGGEDVILDKAGQDASAEFDDVGHSDEAREALEPLLVGTLEQQDGDTTLAPKPAPSRPLTAETTARRASGISNSPLVYLAGFLGSLFAIGVKSGDSLILLLRSAFTSCLVSKSRRFEDFGDRNKSTASRWAGMDI</sequence>